<dbReference type="Proteomes" id="UP001341840">
    <property type="component" value="Unassembled WGS sequence"/>
</dbReference>
<reference evidence="2 3" key="1">
    <citation type="journal article" date="2023" name="Plants (Basel)">
        <title>Bridging the Gap: Combining Genomics and Transcriptomics Approaches to Understand Stylosanthes scabra, an Orphan Legume from the Brazilian Caatinga.</title>
        <authorList>
            <person name="Ferreira-Neto J.R.C."/>
            <person name="da Silva M.D."/>
            <person name="Binneck E."/>
            <person name="de Melo N.F."/>
            <person name="da Silva R.H."/>
            <person name="de Melo A.L.T.M."/>
            <person name="Pandolfi V."/>
            <person name="Bustamante F.O."/>
            <person name="Brasileiro-Vidal A.C."/>
            <person name="Benko-Iseppon A.M."/>
        </authorList>
    </citation>
    <scope>NUCLEOTIDE SEQUENCE [LARGE SCALE GENOMIC DNA]</scope>
    <source>
        <tissue evidence="2">Leaves</tissue>
    </source>
</reference>
<proteinExistence type="predicted"/>
<name>A0ABU6YZU0_9FABA</name>
<keyword evidence="3" id="KW-1185">Reference proteome</keyword>
<organism evidence="2 3">
    <name type="scientific">Stylosanthes scabra</name>
    <dbReference type="NCBI Taxonomy" id="79078"/>
    <lineage>
        <taxon>Eukaryota</taxon>
        <taxon>Viridiplantae</taxon>
        <taxon>Streptophyta</taxon>
        <taxon>Embryophyta</taxon>
        <taxon>Tracheophyta</taxon>
        <taxon>Spermatophyta</taxon>
        <taxon>Magnoliopsida</taxon>
        <taxon>eudicotyledons</taxon>
        <taxon>Gunneridae</taxon>
        <taxon>Pentapetalae</taxon>
        <taxon>rosids</taxon>
        <taxon>fabids</taxon>
        <taxon>Fabales</taxon>
        <taxon>Fabaceae</taxon>
        <taxon>Papilionoideae</taxon>
        <taxon>50 kb inversion clade</taxon>
        <taxon>dalbergioids sensu lato</taxon>
        <taxon>Dalbergieae</taxon>
        <taxon>Pterocarpus clade</taxon>
        <taxon>Stylosanthes</taxon>
    </lineage>
</organism>
<comment type="caution">
    <text evidence="2">The sequence shown here is derived from an EMBL/GenBank/DDBJ whole genome shotgun (WGS) entry which is preliminary data.</text>
</comment>
<evidence type="ECO:0000313" key="3">
    <source>
        <dbReference type="Proteomes" id="UP001341840"/>
    </source>
</evidence>
<sequence length="86" mass="9539">MSPGVAPTREWGSGVSHARSDGVGDWGRRMHRRGTCDTTSPSVEVQGDAPLRPPCTGLRYDFFVTAKHETCDAQKFEDFRIMEAKP</sequence>
<feature type="region of interest" description="Disordered" evidence="1">
    <location>
        <begin position="1"/>
        <end position="50"/>
    </location>
</feature>
<evidence type="ECO:0000313" key="2">
    <source>
        <dbReference type="EMBL" id="MED6215882.1"/>
    </source>
</evidence>
<dbReference type="EMBL" id="JASCZI010271865">
    <property type="protein sequence ID" value="MED6215882.1"/>
    <property type="molecule type" value="Genomic_DNA"/>
</dbReference>
<feature type="compositionally biased region" description="Basic and acidic residues" evidence="1">
    <location>
        <begin position="18"/>
        <end position="28"/>
    </location>
</feature>
<evidence type="ECO:0000256" key="1">
    <source>
        <dbReference type="SAM" id="MobiDB-lite"/>
    </source>
</evidence>
<gene>
    <name evidence="2" type="ORF">PIB30_002571</name>
</gene>
<protein>
    <submittedName>
        <fullName evidence="2">Uncharacterized protein</fullName>
    </submittedName>
</protein>
<accession>A0ABU6YZU0</accession>